<dbReference type="GO" id="GO:0005876">
    <property type="term" value="C:spindle microtubule"/>
    <property type="evidence" value="ECO:0007669"/>
    <property type="project" value="TreeGrafter"/>
</dbReference>
<comment type="similarity">
    <text evidence="8">Belongs to the TRAFAC class myosin-kinesin ATPase superfamily. Kinesin family. KIN-5/BimC subfamily.</text>
</comment>
<evidence type="ECO:0000256" key="1">
    <source>
        <dbReference type="ARBA" id="ARBA00004245"/>
    </source>
</evidence>
<dbReference type="PRINTS" id="PR00380">
    <property type="entry name" value="KINESINHEAVY"/>
</dbReference>
<feature type="binding site" evidence="9">
    <location>
        <begin position="90"/>
        <end position="97"/>
    </location>
    <ligand>
        <name>ATP</name>
        <dbReference type="ChEBI" id="CHEBI:30616"/>
    </ligand>
</feature>
<evidence type="ECO:0000256" key="8">
    <source>
        <dbReference type="ARBA" id="ARBA00034704"/>
    </source>
</evidence>
<dbReference type="GO" id="GO:0072686">
    <property type="term" value="C:mitotic spindle"/>
    <property type="evidence" value="ECO:0007669"/>
    <property type="project" value="TreeGrafter"/>
</dbReference>
<accession>A0AAW1V695</accession>
<dbReference type="GO" id="GO:0008574">
    <property type="term" value="F:plus-end-directed microtubule motor activity"/>
    <property type="evidence" value="ECO:0007669"/>
    <property type="project" value="TreeGrafter"/>
</dbReference>
<dbReference type="Pfam" id="PF00225">
    <property type="entry name" value="Kinesin"/>
    <property type="match status" value="1"/>
</dbReference>
<keyword evidence="5 9" id="KW-0067">ATP-binding</keyword>
<dbReference type="GO" id="GO:0008017">
    <property type="term" value="F:microtubule binding"/>
    <property type="evidence" value="ECO:0007669"/>
    <property type="project" value="InterPro"/>
</dbReference>
<evidence type="ECO:0000256" key="3">
    <source>
        <dbReference type="ARBA" id="ARBA00022701"/>
    </source>
</evidence>
<dbReference type="AlphaFoldDB" id="A0AAW1V695"/>
<evidence type="ECO:0000256" key="5">
    <source>
        <dbReference type="ARBA" id="ARBA00022840"/>
    </source>
</evidence>
<dbReference type="Gene3D" id="3.40.850.10">
    <property type="entry name" value="Kinesin motor domain"/>
    <property type="match status" value="1"/>
</dbReference>
<feature type="coiled-coil region" evidence="11">
    <location>
        <begin position="705"/>
        <end position="732"/>
    </location>
</feature>
<dbReference type="InterPro" id="IPR019821">
    <property type="entry name" value="Kinesin_motor_CS"/>
</dbReference>
<proteinExistence type="inferred from homology"/>
<keyword evidence="4 9" id="KW-0547">Nucleotide-binding</keyword>
<keyword evidence="11" id="KW-0175">Coiled coil</keyword>
<dbReference type="PANTHER" id="PTHR47970:SF12">
    <property type="entry name" value="KINESIN FAMILY MEMBER 11"/>
    <property type="match status" value="1"/>
</dbReference>
<dbReference type="GO" id="GO:0005524">
    <property type="term" value="F:ATP binding"/>
    <property type="evidence" value="ECO:0007669"/>
    <property type="project" value="UniProtKB-UniRule"/>
</dbReference>
<dbReference type="GO" id="GO:0090307">
    <property type="term" value="P:mitotic spindle assembly"/>
    <property type="evidence" value="ECO:0007669"/>
    <property type="project" value="TreeGrafter"/>
</dbReference>
<reference evidence="13 14" key="1">
    <citation type="submission" date="2023-03" db="EMBL/GenBank/DDBJ databases">
        <title>Genome insight into feeding habits of ladybird beetles.</title>
        <authorList>
            <person name="Li H.-S."/>
            <person name="Huang Y.-H."/>
            <person name="Pang H."/>
        </authorList>
    </citation>
    <scope>NUCLEOTIDE SEQUENCE [LARGE SCALE GENOMIC DNA]</scope>
    <source>
        <strain evidence="13">SYSU_2023b</strain>
        <tissue evidence="13">Whole body</tissue>
    </source>
</reference>
<dbReference type="EMBL" id="JARQZJ010000122">
    <property type="protein sequence ID" value="KAK9889035.1"/>
    <property type="molecule type" value="Genomic_DNA"/>
</dbReference>
<evidence type="ECO:0000256" key="4">
    <source>
        <dbReference type="ARBA" id="ARBA00022741"/>
    </source>
</evidence>
<evidence type="ECO:0000256" key="6">
    <source>
        <dbReference type="ARBA" id="ARBA00023175"/>
    </source>
</evidence>
<evidence type="ECO:0000256" key="11">
    <source>
        <dbReference type="SAM" id="Coils"/>
    </source>
</evidence>
<comment type="subcellular location">
    <subcellularLocation>
        <location evidence="1">Cytoplasm</location>
        <location evidence="1">Cytoskeleton</location>
    </subcellularLocation>
</comment>
<evidence type="ECO:0000256" key="2">
    <source>
        <dbReference type="ARBA" id="ARBA00022490"/>
    </source>
</evidence>
<dbReference type="InterPro" id="IPR027417">
    <property type="entry name" value="P-loop_NTPase"/>
</dbReference>
<gene>
    <name evidence="13" type="ORF">WA026_004317</name>
</gene>
<keyword evidence="2" id="KW-0963">Cytoplasm</keyword>
<evidence type="ECO:0000256" key="7">
    <source>
        <dbReference type="ARBA" id="ARBA00023212"/>
    </source>
</evidence>
<dbReference type="InterPro" id="IPR001752">
    <property type="entry name" value="Kinesin_motor_dom"/>
</dbReference>
<keyword evidence="14" id="KW-1185">Reference proteome</keyword>
<keyword evidence="3 10" id="KW-0493">Microtubule</keyword>
<sequence length="940" mass="107571">MSNTSGTTKKQKLAPVRVFLRIRPTVEQDGPSAITYLTPKEICVKGHSKTYSFDQIFDEKTAQNKVYKTVVGSIIADVVKGYNCTVFAYGQTGTGKTYTILGGDTLNSKDEKFNKDEDTDAGIILRASKHLYDELDKIDSSVQYTVTVSFMEIYNEEIRDLLSDKEILPLRIYEDKTKCVRVKNLQEVTVLNIWDILNLLKKGCEKRQMASTLMNNRSSRSHTVFTINVSTIQTISVAGNISNIICGKLSLIDLAGSENIAKSGSKDQRAREASNINQSLLTLGRVIKALVENSSHVPYRESKLTRILQDSLGGKTKTAIIATISPGMSSLDETLNTLDYAFSARHVTNCPTINLRTSATAAAVHEEVMRLKRDLFATANEQGVYMDKENYEDMTKSLLEYKKDIFEKHETIQSLKDKLDDLLAQREEWENLRKSFEITKQAYQECQTEIQSTKGLLRKDQLLLNYYENEIVKSEEFTEQLALKQNYLHERINSLYGTSSSNKKAIERLIEVVEEDLDDTVTKVSQDSLKTSEQVEQLSLFNKNIWHMLDNVKKQLDDKTTQYTCMCDGLSSTENQTINDPLCNCSRKYMDNIGNMWKTSIERRERAKKLKQQAVETLQYVGSFGQHLQISNKTILEEVMQKRSEIKNILSEDIILEQLKESNDRVLNISNVLLEVDDQLSEDKQSLMIRSRELSKDHEELKKWEEHMLRQKESLERRYEQLLKDQEQLAKKEQLVATMRNMAHVQSWTEVSAKYVEERTKQKDRICDFSILENDLTSYSQKALQEISTISNMMCENIDIENVLQTEQAITEMENQRKQATEFVRVIEAKLTEMTKSCFEVASVVEQITRILDVEGTVQLEHLNEIVRSQMQFLCSKSNEIKSKMHQIFNSSFIPVSRTGATPVPMSREIPKRSSRGSIVRKLILDNTSTEENTSTNSST</sequence>
<feature type="domain" description="Kinesin motor" evidence="12">
    <location>
        <begin position="15"/>
        <end position="347"/>
    </location>
</feature>
<dbReference type="PROSITE" id="PS50067">
    <property type="entry name" value="KINESIN_MOTOR_2"/>
    <property type="match status" value="1"/>
</dbReference>
<comment type="caution">
    <text evidence="13">The sequence shown here is derived from an EMBL/GenBank/DDBJ whole genome shotgun (WGS) entry which is preliminary data.</text>
</comment>
<evidence type="ECO:0000256" key="9">
    <source>
        <dbReference type="PROSITE-ProRule" id="PRU00283"/>
    </source>
</evidence>
<dbReference type="GO" id="GO:0051231">
    <property type="term" value="P:spindle elongation"/>
    <property type="evidence" value="ECO:0007669"/>
    <property type="project" value="TreeGrafter"/>
</dbReference>
<organism evidence="13 14">
    <name type="scientific">Henosepilachna vigintioctopunctata</name>
    <dbReference type="NCBI Taxonomy" id="420089"/>
    <lineage>
        <taxon>Eukaryota</taxon>
        <taxon>Metazoa</taxon>
        <taxon>Ecdysozoa</taxon>
        <taxon>Arthropoda</taxon>
        <taxon>Hexapoda</taxon>
        <taxon>Insecta</taxon>
        <taxon>Pterygota</taxon>
        <taxon>Neoptera</taxon>
        <taxon>Endopterygota</taxon>
        <taxon>Coleoptera</taxon>
        <taxon>Polyphaga</taxon>
        <taxon>Cucujiformia</taxon>
        <taxon>Coccinelloidea</taxon>
        <taxon>Coccinellidae</taxon>
        <taxon>Epilachninae</taxon>
        <taxon>Epilachnini</taxon>
        <taxon>Henosepilachna</taxon>
    </lineage>
</organism>
<protein>
    <recommendedName>
        <fullName evidence="10">Kinesin-like protein</fullName>
    </recommendedName>
</protein>
<evidence type="ECO:0000256" key="10">
    <source>
        <dbReference type="RuleBase" id="RU000394"/>
    </source>
</evidence>
<dbReference type="GO" id="GO:0007018">
    <property type="term" value="P:microtubule-based movement"/>
    <property type="evidence" value="ECO:0007669"/>
    <property type="project" value="InterPro"/>
</dbReference>
<dbReference type="PROSITE" id="PS00411">
    <property type="entry name" value="KINESIN_MOTOR_1"/>
    <property type="match status" value="1"/>
</dbReference>
<evidence type="ECO:0000313" key="13">
    <source>
        <dbReference type="EMBL" id="KAK9889035.1"/>
    </source>
</evidence>
<dbReference type="SMART" id="SM00129">
    <property type="entry name" value="KISc"/>
    <property type="match status" value="1"/>
</dbReference>
<dbReference type="InterPro" id="IPR036961">
    <property type="entry name" value="Kinesin_motor_dom_sf"/>
</dbReference>
<keyword evidence="7" id="KW-0206">Cytoskeleton</keyword>
<dbReference type="SUPFAM" id="SSF52540">
    <property type="entry name" value="P-loop containing nucleoside triphosphate hydrolases"/>
    <property type="match status" value="1"/>
</dbReference>
<evidence type="ECO:0000259" key="12">
    <source>
        <dbReference type="PROSITE" id="PS50067"/>
    </source>
</evidence>
<feature type="coiled-coil region" evidence="11">
    <location>
        <begin position="412"/>
        <end position="439"/>
    </location>
</feature>
<dbReference type="InterPro" id="IPR047149">
    <property type="entry name" value="KIF11-like"/>
</dbReference>
<dbReference type="PANTHER" id="PTHR47970">
    <property type="entry name" value="KINESIN-LIKE PROTEIN KIF11"/>
    <property type="match status" value="1"/>
</dbReference>
<dbReference type="Proteomes" id="UP001431783">
    <property type="component" value="Unassembled WGS sequence"/>
</dbReference>
<evidence type="ECO:0000313" key="14">
    <source>
        <dbReference type="Proteomes" id="UP001431783"/>
    </source>
</evidence>
<keyword evidence="6 9" id="KW-0505">Motor protein</keyword>
<dbReference type="FunFam" id="3.40.850.10:FF:000019">
    <property type="entry name" value="Kinesin-like protein KIN-5D"/>
    <property type="match status" value="1"/>
</dbReference>
<name>A0AAW1V695_9CUCU</name>